<gene>
    <name evidence="1" type="ORF">BELL_0004g00380</name>
</gene>
<name>A0A4Z1K3C7_9HELO</name>
<dbReference type="EMBL" id="PQXM01000004">
    <property type="protein sequence ID" value="TGO80611.1"/>
    <property type="molecule type" value="Genomic_DNA"/>
</dbReference>
<dbReference type="Proteomes" id="UP000297229">
    <property type="component" value="Unassembled WGS sequence"/>
</dbReference>
<keyword evidence="2" id="KW-1185">Reference proteome</keyword>
<evidence type="ECO:0000313" key="1">
    <source>
        <dbReference type="EMBL" id="TGO80611.1"/>
    </source>
</evidence>
<proteinExistence type="predicted"/>
<protein>
    <submittedName>
        <fullName evidence="1">Uncharacterized protein</fullName>
    </submittedName>
</protein>
<reference evidence="1 2" key="1">
    <citation type="submission" date="2017-12" db="EMBL/GenBank/DDBJ databases">
        <title>Comparative genomics of Botrytis spp.</title>
        <authorList>
            <person name="Valero-Jimenez C.A."/>
            <person name="Tapia P."/>
            <person name="Veloso J."/>
            <person name="Silva-Moreno E."/>
            <person name="Staats M."/>
            <person name="Valdes J.H."/>
            <person name="Van Kan J.A.L."/>
        </authorList>
    </citation>
    <scope>NUCLEOTIDE SEQUENCE [LARGE SCALE GENOMIC DNA]</scope>
    <source>
        <strain evidence="1 2">Be9601</strain>
    </source>
</reference>
<organism evidence="1 2">
    <name type="scientific">Botrytis elliptica</name>
    <dbReference type="NCBI Taxonomy" id="278938"/>
    <lineage>
        <taxon>Eukaryota</taxon>
        <taxon>Fungi</taxon>
        <taxon>Dikarya</taxon>
        <taxon>Ascomycota</taxon>
        <taxon>Pezizomycotina</taxon>
        <taxon>Leotiomycetes</taxon>
        <taxon>Helotiales</taxon>
        <taxon>Sclerotiniaceae</taxon>
        <taxon>Botrytis</taxon>
    </lineage>
</organism>
<comment type="caution">
    <text evidence="1">The sequence shown here is derived from an EMBL/GenBank/DDBJ whole genome shotgun (WGS) entry which is preliminary data.</text>
</comment>
<evidence type="ECO:0000313" key="2">
    <source>
        <dbReference type="Proteomes" id="UP000297229"/>
    </source>
</evidence>
<dbReference type="AlphaFoldDB" id="A0A4Z1K3C7"/>
<sequence length="70" mass="7957">MLYPRKSELPTFLRLCGQDPRFRTLESLNLLFLGGEGRKNGKVIRSINIPFLDGDLMFTVHPSTGSMKMD</sequence>
<accession>A0A4Z1K3C7</accession>